<dbReference type="InterPro" id="IPR036291">
    <property type="entry name" value="NAD(P)-bd_dom_sf"/>
</dbReference>
<dbReference type="SUPFAM" id="SSF51735">
    <property type="entry name" value="NAD(P)-binding Rossmann-fold domains"/>
    <property type="match status" value="1"/>
</dbReference>
<dbReference type="EMBL" id="KZ824270">
    <property type="protein sequence ID" value="RAL15740.1"/>
    <property type="molecule type" value="Genomic_DNA"/>
</dbReference>
<keyword evidence="7" id="KW-1185">Reference proteome</keyword>
<dbReference type="Pfam" id="PF13561">
    <property type="entry name" value="adh_short_C2"/>
    <property type="match status" value="1"/>
</dbReference>
<dbReference type="Proteomes" id="UP000248961">
    <property type="component" value="Unassembled WGS sequence"/>
</dbReference>
<dbReference type="GO" id="GO:0044550">
    <property type="term" value="P:secondary metabolite biosynthetic process"/>
    <property type="evidence" value="ECO:0007669"/>
    <property type="project" value="UniProtKB-ARBA"/>
</dbReference>
<evidence type="ECO:0000256" key="2">
    <source>
        <dbReference type="ARBA" id="ARBA00022857"/>
    </source>
</evidence>
<evidence type="ECO:0000313" key="7">
    <source>
        <dbReference type="Proteomes" id="UP000248961"/>
    </source>
</evidence>
<feature type="region of interest" description="Disordered" evidence="5">
    <location>
        <begin position="216"/>
        <end position="248"/>
    </location>
</feature>
<comment type="similarity">
    <text evidence="1 4">Belongs to the short-chain dehydrogenases/reductases (SDR) family.</text>
</comment>
<dbReference type="PRINTS" id="PR00081">
    <property type="entry name" value="GDHRDH"/>
</dbReference>
<protein>
    <submittedName>
        <fullName evidence="6">NAD(P)-binding protein</fullName>
    </submittedName>
</protein>
<organism evidence="6 7">
    <name type="scientific">Aspergillus homomorphus (strain CBS 101889)</name>
    <dbReference type="NCBI Taxonomy" id="1450537"/>
    <lineage>
        <taxon>Eukaryota</taxon>
        <taxon>Fungi</taxon>
        <taxon>Dikarya</taxon>
        <taxon>Ascomycota</taxon>
        <taxon>Pezizomycotina</taxon>
        <taxon>Eurotiomycetes</taxon>
        <taxon>Eurotiomycetidae</taxon>
        <taxon>Eurotiales</taxon>
        <taxon>Aspergillaceae</taxon>
        <taxon>Aspergillus</taxon>
        <taxon>Aspergillus subgen. Circumdati</taxon>
    </lineage>
</organism>
<feature type="compositionally biased region" description="Polar residues" evidence="5">
    <location>
        <begin position="226"/>
        <end position="237"/>
    </location>
</feature>
<evidence type="ECO:0000256" key="3">
    <source>
        <dbReference type="ARBA" id="ARBA00023002"/>
    </source>
</evidence>
<reference evidence="6 7" key="1">
    <citation type="submission" date="2018-02" db="EMBL/GenBank/DDBJ databases">
        <title>The genomes of Aspergillus section Nigri reveals drivers in fungal speciation.</title>
        <authorList>
            <consortium name="DOE Joint Genome Institute"/>
            <person name="Vesth T.C."/>
            <person name="Nybo J."/>
            <person name="Theobald S."/>
            <person name="Brandl J."/>
            <person name="Frisvad J.C."/>
            <person name="Nielsen K.F."/>
            <person name="Lyhne E.K."/>
            <person name="Kogle M.E."/>
            <person name="Kuo A."/>
            <person name="Riley R."/>
            <person name="Clum A."/>
            <person name="Nolan M."/>
            <person name="Lipzen A."/>
            <person name="Salamov A."/>
            <person name="Henrissat B."/>
            <person name="Wiebenga A."/>
            <person name="De vries R.P."/>
            <person name="Grigoriev I.V."/>
            <person name="Mortensen U.H."/>
            <person name="Andersen M.R."/>
            <person name="Baker S.E."/>
        </authorList>
    </citation>
    <scope>NUCLEOTIDE SEQUENCE [LARGE SCALE GENOMIC DNA]</scope>
    <source>
        <strain evidence="6 7">CBS 101889</strain>
    </source>
</reference>
<keyword evidence="2" id="KW-0521">NADP</keyword>
<gene>
    <name evidence="6" type="ORF">BO97DRAFT_337500</name>
</gene>
<evidence type="ECO:0000256" key="5">
    <source>
        <dbReference type="SAM" id="MobiDB-lite"/>
    </source>
</evidence>
<dbReference type="PANTHER" id="PTHR42760:SF133">
    <property type="entry name" value="3-OXOACYL-[ACYL-CARRIER-PROTEIN] REDUCTASE"/>
    <property type="match status" value="1"/>
</dbReference>
<dbReference type="RefSeq" id="XP_025554894.1">
    <property type="nucleotide sequence ID" value="XM_025691496.1"/>
</dbReference>
<proteinExistence type="inferred from homology"/>
<dbReference type="VEuPathDB" id="FungiDB:BO97DRAFT_337500"/>
<sequence length="366" mass="38821">MYPKHALRLCAASSRISQSGVPARLPSAHVLNPVSISATTRTKRQAYSAISGDASPLTFTLSNRLAGRSCMITGGTSGIGFAIAERFLQEGIDQVILVGRSYERLVKAASKLESPSSPSEAPNLSLTAAPEHELIRSSHRISLLVGDVSNAGTWTRELEKAIQTTNPTHLINAAGLSISSILPKSEPADISRILDTNLQGAILTTRAFLRATIRNHMKQKQKQQQRPSSSPDSTAEPNHQHQHQLQPPTSKSIINVASLLAHKGGTGAVAYAASKAGLLGLTRSVAVETAASMRGVLVRSNAIVPGYVETPMIADFSEGETTRLKQSIPLGRFGLPREVADAAVFLALNEYANNCVLNLDGGLSAV</sequence>
<dbReference type="Pfam" id="PF00106">
    <property type="entry name" value="adh_short"/>
    <property type="match status" value="1"/>
</dbReference>
<dbReference type="AlphaFoldDB" id="A0A395I6H2"/>
<evidence type="ECO:0000313" key="6">
    <source>
        <dbReference type="EMBL" id="RAL15740.1"/>
    </source>
</evidence>
<keyword evidence="3" id="KW-0560">Oxidoreductase</keyword>
<dbReference type="InterPro" id="IPR020904">
    <property type="entry name" value="Sc_DH/Rdtase_CS"/>
</dbReference>
<dbReference type="GO" id="GO:0016616">
    <property type="term" value="F:oxidoreductase activity, acting on the CH-OH group of donors, NAD or NADP as acceptor"/>
    <property type="evidence" value="ECO:0007669"/>
    <property type="project" value="TreeGrafter"/>
</dbReference>
<dbReference type="InterPro" id="IPR002347">
    <property type="entry name" value="SDR_fam"/>
</dbReference>
<dbReference type="GO" id="GO:0006633">
    <property type="term" value="P:fatty acid biosynthetic process"/>
    <property type="evidence" value="ECO:0007669"/>
    <property type="project" value="TreeGrafter"/>
</dbReference>
<dbReference type="OrthoDB" id="47007at2759"/>
<dbReference type="GeneID" id="37195785"/>
<evidence type="ECO:0000256" key="1">
    <source>
        <dbReference type="ARBA" id="ARBA00006484"/>
    </source>
</evidence>
<accession>A0A395I6H2</accession>
<dbReference type="PROSITE" id="PS00061">
    <property type="entry name" value="ADH_SHORT"/>
    <property type="match status" value="1"/>
</dbReference>
<dbReference type="STRING" id="1450537.A0A395I6H2"/>
<dbReference type="GO" id="GO:0048038">
    <property type="term" value="F:quinone binding"/>
    <property type="evidence" value="ECO:0007669"/>
    <property type="project" value="TreeGrafter"/>
</dbReference>
<dbReference type="PRINTS" id="PR00080">
    <property type="entry name" value="SDRFAMILY"/>
</dbReference>
<name>A0A395I6H2_ASPHC</name>
<dbReference type="PANTHER" id="PTHR42760">
    <property type="entry name" value="SHORT-CHAIN DEHYDROGENASES/REDUCTASES FAMILY MEMBER"/>
    <property type="match status" value="1"/>
</dbReference>
<evidence type="ECO:0000256" key="4">
    <source>
        <dbReference type="RuleBase" id="RU000363"/>
    </source>
</evidence>
<dbReference type="Gene3D" id="3.40.50.720">
    <property type="entry name" value="NAD(P)-binding Rossmann-like Domain"/>
    <property type="match status" value="1"/>
</dbReference>